<sequence length="36" mass="4269">MEVFVWSKIKVRTMEAKILEEVKNVIVNLDVHELDL</sequence>
<protein>
    <submittedName>
        <fullName evidence="1">Uncharacterized protein</fullName>
    </submittedName>
</protein>
<reference evidence="1" key="1">
    <citation type="submission" date="2014-05" db="EMBL/GenBank/DDBJ databases">
        <authorList>
            <person name="Chronopoulou M."/>
        </authorList>
    </citation>
    <scope>NUCLEOTIDE SEQUENCE</scope>
    <source>
        <tissue evidence="1">Whole organism</tissue>
    </source>
</reference>
<dbReference type="AlphaFoldDB" id="A0A0K2UG99"/>
<dbReference type="EMBL" id="HACA01019611">
    <property type="protein sequence ID" value="CDW36972.1"/>
    <property type="molecule type" value="Transcribed_RNA"/>
</dbReference>
<proteinExistence type="predicted"/>
<name>A0A0K2UG99_LEPSM</name>
<evidence type="ECO:0000313" key="1">
    <source>
        <dbReference type="EMBL" id="CDW36972.1"/>
    </source>
</evidence>
<organism evidence="1">
    <name type="scientific">Lepeophtheirus salmonis</name>
    <name type="common">Salmon louse</name>
    <name type="synonym">Caligus salmonis</name>
    <dbReference type="NCBI Taxonomy" id="72036"/>
    <lineage>
        <taxon>Eukaryota</taxon>
        <taxon>Metazoa</taxon>
        <taxon>Ecdysozoa</taxon>
        <taxon>Arthropoda</taxon>
        <taxon>Crustacea</taxon>
        <taxon>Multicrustacea</taxon>
        <taxon>Hexanauplia</taxon>
        <taxon>Copepoda</taxon>
        <taxon>Siphonostomatoida</taxon>
        <taxon>Caligidae</taxon>
        <taxon>Lepeophtheirus</taxon>
    </lineage>
</organism>
<accession>A0A0K2UG99</accession>